<dbReference type="EMBL" id="CP000859">
    <property type="protein sequence ID" value="ABW68688.1"/>
    <property type="molecule type" value="Genomic_DNA"/>
</dbReference>
<dbReference type="UniPathway" id="UPA00895"/>
<dbReference type="Pfam" id="PF07291">
    <property type="entry name" value="MauE"/>
    <property type="match status" value="1"/>
</dbReference>
<dbReference type="STRING" id="96561.Dole_2885"/>
<comment type="subcellular location">
    <subcellularLocation>
        <location evidence="1">Membrane</location>
        <topology evidence="1">Multi-pass membrane protein</topology>
    </subcellularLocation>
</comment>
<evidence type="ECO:0000313" key="8">
    <source>
        <dbReference type="Proteomes" id="UP000008561"/>
    </source>
</evidence>
<accession>A8ZYG3</accession>
<proteinExistence type="predicted"/>
<keyword evidence="3 5" id="KW-1133">Transmembrane helix</keyword>
<evidence type="ECO:0000256" key="5">
    <source>
        <dbReference type="SAM" id="Phobius"/>
    </source>
</evidence>
<feature type="domain" description="Methylamine utilisation protein MauE" evidence="6">
    <location>
        <begin position="12"/>
        <end position="143"/>
    </location>
</feature>
<dbReference type="GO" id="GO:0030416">
    <property type="term" value="P:methylamine metabolic process"/>
    <property type="evidence" value="ECO:0007669"/>
    <property type="project" value="InterPro"/>
</dbReference>
<dbReference type="RefSeq" id="WP_012176299.1">
    <property type="nucleotide sequence ID" value="NC_009943.1"/>
</dbReference>
<feature type="transmembrane region" description="Helical" evidence="5">
    <location>
        <begin position="12"/>
        <end position="31"/>
    </location>
</feature>
<reference evidence="7 8" key="1">
    <citation type="submission" date="2007-10" db="EMBL/GenBank/DDBJ databases">
        <title>Complete sequence of Desulfococcus oleovorans Hxd3.</title>
        <authorList>
            <consortium name="US DOE Joint Genome Institute"/>
            <person name="Copeland A."/>
            <person name="Lucas S."/>
            <person name="Lapidus A."/>
            <person name="Barry K."/>
            <person name="Glavina del Rio T."/>
            <person name="Dalin E."/>
            <person name="Tice H."/>
            <person name="Pitluck S."/>
            <person name="Kiss H."/>
            <person name="Brettin T."/>
            <person name="Bruce D."/>
            <person name="Detter J.C."/>
            <person name="Han C."/>
            <person name="Schmutz J."/>
            <person name="Larimer F."/>
            <person name="Land M."/>
            <person name="Hauser L."/>
            <person name="Kyrpides N."/>
            <person name="Kim E."/>
            <person name="Wawrik B."/>
            <person name="Richardson P."/>
        </authorList>
    </citation>
    <scope>NUCLEOTIDE SEQUENCE [LARGE SCALE GENOMIC DNA]</scope>
    <source>
        <strain evidence="8">DSM 6200 / JCM 39069 / Hxd3</strain>
    </source>
</reference>
<organism evidence="7 8">
    <name type="scientific">Desulfosudis oleivorans (strain DSM 6200 / JCM 39069 / Hxd3)</name>
    <name type="common">Desulfococcus oleovorans</name>
    <dbReference type="NCBI Taxonomy" id="96561"/>
    <lineage>
        <taxon>Bacteria</taxon>
        <taxon>Pseudomonadati</taxon>
        <taxon>Thermodesulfobacteriota</taxon>
        <taxon>Desulfobacteria</taxon>
        <taxon>Desulfobacterales</taxon>
        <taxon>Desulfosudaceae</taxon>
        <taxon>Desulfosudis</taxon>
    </lineage>
</organism>
<name>A8ZYG3_DESOH</name>
<sequence>MTTDVHRNTPLAWLPLAGRLFLGGVFLYASADKVFAPAEFARIIYNYQILPDALINLAALVLPWLELLLGLCLITGLWLPGALVWANGLLWVFFAALLFNHFRGLDVHCGCFSTRPDPASPPATAWYLVRDPVFLVIAGYLLFFQFTGYKTSANSLKKERS</sequence>
<evidence type="ECO:0000256" key="1">
    <source>
        <dbReference type="ARBA" id="ARBA00004141"/>
    </source>
</evidence>
<dbReference type="Proteomes" id="UP000008561">
    <property type="component" value="Chromosome"/>
</dbReference>
<evidence type="ECO:0000313" key="7">
    <source>
        <dbReference type="EMBL" id="ABW68688.1"/>
    </source>
</evidence>
<dbReference type="GO" id="GO:0016020">
    <property type="term" value="C:membrane"/>
    <property type="evidence" value="ECO:0007669"/>
    <property type="project" value="UniProtKB-SubCell"/>
</dbReference>
<feature type="transmembrane region" description="Helical" evidence="5">
    <location>
        <begin position="77"/>
        <end position="99"/>
    </location>
</feature>
<protein>
    <submittedName>
        <fullName evidence="7">DoxX family protein</fullName>
    </submittedName>
</protein>
<evidence type="ECO:0000256" key="3">
    <source>
        <dbReference type="ARBA" id="ARBA00022989"/>
    </source>
</evidence>
<keyword evidence="2 5" id="KW-0812">Transmembrane</keyword>
<dbReference type="OrthoDB" id="9809646at2"/>
<dbReference type="KEGG" id="dol:Dole_2885"/>
<evidence type="ECO:0000259" key="6">
    <source>
        <dbReference type="Pfam" id="PF07291"/>
    </source>
</evidence>
<dbReference type="AlphaFoldDB" id="A8ZYG3"/>
<evidence type="ECO:0000256" key="4">
    <source>
        <dbReference type="ARBA" id="ARBA00023136"/>
    </source>
</evidence>
<dbReference type="HOGENOM" id="CLU_101331_3_1_7"/>
<dbReference type="eggNOG" id="COG2259">
    <property type="taxonomic scope" value="Bacteria"/>
</dbReference>
<gene>
    <name evidence="7" type="ordered locus">Dole_2885</name>
</gene>
<evidence type="ECO:0000256" key="2">
    <source>
        <dbReference type="ARBA" id="ARBA00022692"/>
    </source>
</evidence>
<dbReference type="InterPro" id="IPR009908">
    <property type="entry name" value="Methylamine_util_MauE"/>
</dbReference>
<keyword evidence="8" id="KW-1185">Reference proteome</keyword>
<keyword evidence="4 5" id="KW-0472">Membrane</keyword>